<dbReference type="AlphaFoldDB" id="A0A8X8ZI68"/>
<protein>
    <recommendedName>
        <fullName evidence="9">Disease resistance protein RPM1</fullName>
    </recommendedName>
</protein>
<dbReference type="Gene3D" id="1.10.8.430">
    <property type="entry name" value="Helical domain of apoptotic protease-activating factors"/>
    <property type="match status" value="1"/>
</dbReference>
<dbReference type="Gene3D" id="3.40.50.300">
    <property type="entry name" value="P-loop containing nucleotide triphosphate hydrolases"/>
    <property type="match status" value="1"/>
</dbReference>
<evidence type="ECO:0000259" key="6">
    <source>
        <dbReference type="Pfam" id="PF23598"/>
    </source>
</evidence>
<keyword evidence="2" id="KW-0433">Leucine-rich repeat</keyword>
<dbReference type="Pfam" id="PF00931">
    <property type="entry name" value="NB-ARC"/>
    <property type="match status" value="1"/>
</dbReference>
<dbReference type="InterPro" id="IPR042197">
    <property type="entry name" value="Apaf_helical"/>
</dbReference>
<dbReference type="Pfam" id="PF23598">
    <property type="entry name" value="LRR_14"/>
    <property type="match status" value="1"/>
</dbReference>
<dbReference type="OrthoDB" id="646178at2759"/>
<feature type="domain" description="NB-ARC" evidence="5">
    <location>
        <begin position="120"/>
        <end position="294"/>
    </location>
</feature>
<evidence type="ECO:0000256" key="2">
    <source>
        <dbReference type="ARBA" id="ARBA00022614"/>
    </source>
</evidence>
<gene>
    <name evidence="7" type="ORF">SASPL_132425</name>
</gene>
<dbReference type="InterPro" id="IPR027417">
    <property type="entry name" value="P-loop_NTPase"/>
</dbReference>
<dbReference type="GO" id="GO:0043531">
    <property type="term" value="F:ADP binding"/>
    <property type="evidence" value="ECO:0007669"/>
    <property type="project" value="InterPro"/>
</dbReference>
<dbReference type="PANTHER" id="PTHR23155">
    <property type="entry name" value="DISEASE RESISTANCE PROTEIN RP"/>
    <property type="match status" value="1"/>
</dbReference>
<name>A0A8X8ZI68_SALSN</name>
<dbReference type="PANTHER" id="PTHR23155:SF1193">
    <property type="entry name" value="DISEASE RESISTANCE PROTEIN RPP13-RELATED"/>
    <property type="match status" value="1"/>
</dbReference>
<evidence type="ECO:0008006" key="9">
    <source>
        <dbReference type="Google" id="ProtNLM"/>
    </source>
</evidence>
<dbReference type="EMBL" id="PNBA02000012">
    <property type="protein sequence ID" value="KAG6404849.1"/>
    <property type="molecule type" value="Genomic_DNA"/>
</dbReference>
<comment type="similarity">
    <text evidence="1">Belongs to the disease resistance NB-LRR family.</text>
</comment>
<dbReference type="InterPro" id="IPR036388">
    <property type="entry name" value="WH-like_DNA-bd_sf"/>
</dbReference>
<accession>A0A8X8ZI68</accession>
<evidence type="ECO:0000256" key="1">
    <source>
        <dbReference type="ARBA" id="ARBA00008894"/>
    </source>
</evidence>
<dbReference type="Proteomes" id="UP000298416">
    <property type="component" value="Unassembled WGS sequence"/>
</dbReference>
<keyword evidence="4" id="KW-0611">Plant defense</keyword>
<feature type="domain" description="Disease resistance R13L4/SHOC-2-like LRR" evidence="6">
    <location>
        <begin position="520"/>
        <end position="794"/>
    </location>
</feature>
<dbReference type="Gene3D" id="1.10.10.10">
    <property type="entry name" value="Winged helix-like DNA-binding domain superfamily/Winged helix DNA-binding domain"/>
    <property type="match status" value="1"/>
</dbReference>
<organism evidence="7">
    <name type="scientific">Salvia splendens</name>
    <name type="common">Scarlet sage</name>
    <dbReference type="NCBI Taxonomy" id="180675"/>
    <lineage>
        <taxon>Eukaryota</taxon>
        <taxon>Viridiplantae</taxon>
        <taxon>Streptophyta</taxon>
        <taxon>Embryophyta</taxon>
        <taxon>Tracheophyta</taxon>
        <taxon>Spermatophyta</taxon>
        <taxon>Magnoliopsida</taxon>
        <taxon>eudicotyledons</taxon>
        <taxon>Gunneridae</taxon>
        <taxon>Pentapetalae</taxon>
        <taxon>asterids</taxon>
        <taxon>lamiids</taxon>
        <taxon>Lamiales</taxon>
        <taxon>Lamiaceae</taxon>
        <taxon>Nepetoideae</taxon>
        <taxon>Mentheae</taxon>
        <taxon>Salviinae</taxon>
        <taxon>Salvia</taxon>
        <taxon>Salvia subgen. Calosphace</taxon>
        <taxon>core Calosphace</taxon>
    </lineage>
</organism>
<dbReference type="InterPro" id="IPR044974">
    <property type="entry name" value="Disease_R_plants"/>
</dbReference>
<reference evidence="7" key="2">
    <citation type="submission" date="2020-08" db="EMBL/GenBank/DDBJ databases">
        <title>Plant Genome Project.</title>
        <authorList>
            <person name="Zhang R.-G."/>
        </authorList>
    </citation>
    <scope>NUCLEOTIDE SEQUENCE</scope>
    <source>
        <strain evidence="7">Huo1</strain>
        <tissue evidence="7">Leaf</tissue>
    </source>
</reference>
<evidence type="ECO:0000256" key="3">
    <source>
        <dbReference type="ARBA" id="ARBA00022737"/>
    </source>
</evidence>
<dbReference type="SUPFAM" id="SSF52058">
    <property type="entry name" value="L domain-like"/>
    <property type="match status" value="1"/>
</dbReference>
<keyword evidence="3" id="KW-0677">Repeat</keyword>
<reference evidence="7" key="1">
    <citation type="submission" date="2018-01" db="EMBL/GenBank/DDBJ databases">
        <authorList>
            <person name="Mao J.F."/>
        </authorList>
    </citation>
    <scope>NUCLEOTIDE SEQUENCE</scope>
    <source>
        <strain evidence="7">Huo1</strain>
        <tissue evidence="7">Leaf</tissue>
    </source>
</reference>
<sequence>MAEAAILGMIQHLESSYPGRRELESRTKELRGMLDFLSDLKMEERRRPKYLMADLLELAQDVADSRYIIGYWFGTYQNEIKLTKMRIINFGAECKNEKKKKTNKKKKKKKKKNEVVVGLEKDVRKLIDKVLLNDLCTDDTWIIKGMTGIGKTTLARQVYNHKEVVGWFEHRAWVSITSDKSNKEILVDLIQQMMVGSEELIERDFLLEEKDNRSLQKMLGQHLKGKRYLMVFDNMPKGKNLRYILRHIDDIDKDHQDCGSRKLWTSRFSTNIDDCIHNMKALGSDKSWQLFLKTIDKFTSDEHKFTKELERKGREMLKKCGGLPMAIIDVARQKAKQRLSGIEWEQLFDSIDLSESLEKLEPMYDELDEDIKACFLHMSFFKENAIMREEKLEQIWAASGLDALTTLEDRYIGEEGTCYVLLTESIVKAVNETPHQREVKRCRMNPLLHMLSIKKAEEEIGLEIWNSNQKSQPSQNPRHRVIHCGREKFNHSTNQDTKQLISLIFHGGGGYLEDVTPSYWESFELLKILDLEDFGVKTMSESIGTLIELRYLGLRNNYLTRIPRSLGDLENLEVLDIDLNFMVEVPDIIGEMGSLRNLHMSDVIFQHRLEIDTLENLETLTNISIYDWAYEVSGLETLNHLVKLGIEDVDENLDVGKLFASLAKLRSLQHLILRGSRFRSMPCLDEISVLYLLERLRLDGRLDRLPSASNFPGCIRHLILANTCLEEDPMPVLEKLSRLRRLKLRNAFTGREMVIRDKGFPCLRFLIINELWNLRNIQVGRHAMPILGQLEINNCPHLETVPEEIASMTAFEEFKIVTTKHIAAKIRASGLPSNIVEVDIVP</sequence>
<evidence type="ECO:0000256" key="4">
    <source>
        <dbReference type="ARBA" id="ARBA00022821"/>
    </source>
</evidence>
<dbReference type="Gene3D" id="3.80.10.10">
    <property type="entry name" value="Ribonuclease Inhibitor"/>
    <property type="match status" value="2"/>
</dbReference>
<dbReference type="InterPro" id="IPR055414">
    <property type="entry name" value="LRR_R13L4/SHOC2-like"/>
</dbReference>
<evidence type="ECO:0000259" key="5">
    <source>
        <dbReference type="Pfam" id="PF00931"/>
    </source>
</evidence>
<keyword evidence="8" id="KW-1185">Reference proteome</keyword>
<dbReference type="InterPro" id="IPR032675">
    <property type="entry name" value="LRR_dom_sf"/>
</dbReference>
<dbReference type="InterPro" id="IPR002182">
    <property type="entry name" value="NB-ARC"/>
</dbReference>
<dbReference type="SUPFAM" id="SSF52540">
    <property type="entry name" value="P-loop containing nucleoside triphosphate hydrolases"/>
    <property type="match status" value="1"/>
</dbReference>
<evidence type="ECO:0000313" key="7">
    <source>
        <dbReference type="EMBL" id="KAG6404849.1"/>
    </source>
</evidence>
<evidence type="ECO:0000313" key="8">
    <source>
        <dbReference type="Proteomes" id="UP000298416"/>
    </source>
</evidence>
<dbReference type="PRINTS" id="PR00364">
    <property type="entry name" value="DISEASERSIST"/>
</dbReference>
<comment type="caution">
    <text evidence="7">The sequence shown here is derived from an EMBL/GenBank/DDBJ whole genome shotgun (WGS) entry which is preliminary data.</text>
</comment>
<dbReference type="GO" id="GO:0098542">
    <property type="term" value="P:defense response to other organism"/>
    <property type="evidence" value="ECO:0007669"/>
    <property type="project" value="TreeGrafter"/>
</dbReference>
<proteinExistence type="inferred from homology"/>